<organism evidence="9 10">
    <name type="scientific">Allomyces macrogynus (strain ATCC 38327)</name>
    <name type="common">Allomyces javanicus var. macrogynus</name>
    <dbReference type="NCBI Taxonomy" id="578462"/>
    <lineage>
        <taxon>Eukaryota</taxon>
        <taxon>Fungi</taxon>
        <taxon>Fungi incertae sedis</taxon>
        <taxon>Blastocladiomycota</taxon>
        <taxon>Blastocladiomycetes</taxon>
        <taxon>Blastocladiales</taxon>
        <taxon>Blastocladiaceae</taxon>
        <taxon>Allomyces</taxon>
    </lineage>
</organism>
<feature type="region of interest" description="Disordered" evidence="7">
    <location>
        <begin position="1"/>
        <end position="26"/>
    </location>
</feature>
<feature type="compositionally biased region" description="Polar residues" evidence="7">
    <location>
        <begin position="46"/>
        <end position="56"/>
    </location>
</feature>
<dbReference type="GO" id="GO:0016192">
    <property type="term" value="P:vesicle-mediated transport"/>
    <property type="evidence" value="ECO:0007669"/>
    <property type="project" value="InterPro"/>
</dbReference>
<feature type="transmembrane region" description="Helical" evidence="6">
    <location>
        <begin position="282"/>
        <end position="302"/>
    </location>
</feature>
<evidence type="ECO:0000313" key="10">
    <source>
        <dbReference type="Proteomes" id="UP000054350"/>
    </source>
</evidence>
<reference evidence="10" key="2">
    <citation type="submission" date="2009-11" db="EMBL/GenBank/DDBJ databases">
        <title>The Genome Sequence of Allomyces macrogynus strain ATCC 38327.</title>
        <authorList>
            <consortium name="The Broad Institute Genome Sequencing Platform"/>
            <person name="Russ C."/>
            <person name="Cuomo C."/>
            <person name="Shea T."/>
            <person name="Young S.K."/>
            <person name="Zeng Q."/>
            <person name="Koehrsen M."/>
            <person name="Haas B."/>
            <person name="Borodovsky M."/>
            <person name="Guigo R."/>
            <person name="Alvarado L."/>
            <person name="Berlin A."/>
            <person name="Borenstein D."/>
            <person name="Chen Z."/>
            <person name="Engels R."/>
            <person name="Freedman E."/>
            <person name="Gellesch M."/>
            <person name="Goldberg J."/>
            <person name="Griggs A."/>
            <person name="Gujja S."/>
            <person name="Heiman D."/>
            <person name="Hepburn T."/>
            <person name="Howarth C."/>
            <person name="Jen D."/>
            <person name="Larson L."/>
            <person name="Lewis B."/>
            <person name="Mehta T."/>
            <person name="Park D."/>
            <person name="Pearson M."/>
            <person name="Roberts A."/>
            <person name="Saif S."/>
            <person name="Shenoy N."/>
            <person name="Sisk P."/>
            <person name="Stolte C."/>
            <person name="Sykes S."/>
            <person name="Walk T."/>
            <person name="White J."/>
            <person name="Yandava C."/>
            <person name="Burger G."/>
            <person name="Gray M.W."/>
            <person name="Holland P.W.H."/>
            <person name="King N."/>
            <person name="Lang F.B.F."/>
            <person name="Roger A.J."/>
            <person name="Ruiz-Trillo I."/>
            <person name="Lander E."/>
            <person name="Nusbaum C."/>
        </authorList>
    </citation>
    <scope>NUCLEOTIDE SEQUENCE [LARGE SCALE GENOMIC DNA]</scope>
    <source>
        <strain evidence="10">ATCC 38327</strain>
    </source>
</reference>
<dbReference type="InterPro" id="IPR006977">
    <property type="entry name" value="Yip1_dom"/>
</dbReference>
<feature type="region of interest" description="Disordered" evidence="7">
    <location>
        <begin position="46"/>
        <end position="76"/>
    </location>
</feature>
<evidence type="ECO:0000256" key="3">
    <source>
        <dbReference type="ARBA" id="ARBA00022692"/>
    </source>
</evidence>
<dbReference type="OrthoDB" id="10256463at2759"/>
<gene>
    <name evidence="9" type="ORF">AMAG_05351</name>
</gene>
<comment type="similarity">
    <text evidence="2 6">Belongs to the YIP1 family.</text>
</comment>
<reference evidence="9 10" key="1">
    <citation type="submission" date="2009-11" db="EMBL/GenBank/DDBJ databases">
        <title>Annotation of Allomyces macrogynus ATCC 38327.</title>
        <authorList>
            <consortium name="The Broad Institute Genome Sequencing Platform"/>
            <person name="Russ C."/>
            <person name="Cuomo C."/>
            <person name="Burger G."/>
            <person name="Gray M.W."/>
            <person name="Holland P.W.H."/>
            <person name="King N."/>
            <person name="Lang F.B.F."/>
            <person name="Roger A.J."/>
            <person name="Ruiz-Trillo I."/>
            <person name="Young S.K."/>
            <person name="Zeng Q."/>
            <person name="Gargeya S."/>
            <person name="Fitzgerald M."/>
            <person name="Haas B."/>
            <person name="Abouelleil A."/>
            <person name="Alvarado L."/>
            <person name="Arachchi H.M."/>
            <person name="Berlin A."/>
            <person name="Chapman S.B."/>
            <person name="Gearin G."/>
            <person name="Goldberg J."/>
            <person name="Griggs A."/>
            <person name="Gujja S."/>
            <person name="Hansen M."/>
            <person name="Heiman D."/>
            <person name="Howarth C."/>
            <person name="Larimer J."/>
            <person name="Lui A."/>
            <person name="MacDonald P.J.P."/>
            <person name="McCowen C."/>
            <person name="Montmayeur A."/>
            <person name="Murphy C."/>
            <person name="Neiman D."/>
            <person name="Pearson M."/>
            <person name="Priest M."/>
            <person name="Roberts A."/>
            <person name="Saif S."/>
            <person name="Shea T."/>
            <person name="Sisk P."/>
            <person name="Stolte C."/>
            <person name="Sykes S."/>
            <person name="Wortman J."/>
            <person name="Nusbaum C."/>
            <person name="Birren B."/>
        </authorList>
    </citation>
    <scope>NUCLEOTIDE SEQUENCE [LARGE SCALE GENOMIC DNA]</scope>
    <source>
        <strain evidence="9 10">ATCC 38327</strain>
    </source>
</reference>
<evidence type="ECO:0000256" key="7">
    <source>
        <dbReference type="SAM" id="MobiDB-lite"/>
    </source>
</evidence>
<evidence type="ECO:0000256" key="6">
    <source>
        <dbReference type="RuleBase" id="RU361264"/>
    </source>
</evidence>
<dbReference type="eggNOG" id="KOG3114">
    <property type="taxonomic scope" value="Eukaryota"/>
</dbReference>
<accession>A0A0L0SBG5</accession>
<evidence type="ECO:0000256" key="2">
    <source>
        <dbReference type="ARBA" id="ARBA00010596"/>
    </source>
</evidence>
<dbReference type="PANTHER" id="PTHR12822">
    <property type="entry name" value="PROTEIN YIPF"/>
    <property type="match status" value="1"/>
</dbReference>
<dbReference type="AlphaFoldDB" id="A0A0L0SBG5"/>
<feature type="transmembrane region" description="Helical" evidence="6">
    <location>
        <begin position="221"/>
        <end position="243"/>
    </location>
</feature>
<sequence>MSNTHQYSTLSTVDVDDPDAPASPTIAAPMFTIDDDADRQAFEAFTTTAKPVSTGPSPARAESPKLISTSPTEQPPVTARSAAAIPLPVTPTKPGTPLPGAAPAPLATATVIPIGIPFGMGSSAPVPEQAPMAPPENTKFYQVEHYMGYFNVDTTDILIRIRLALYPNDSFLAALSLKKDLYGPFWIPTTLIFALFVTSSMANSIASFISGKPYSYDFTRLSVAVSTIYLYTFALPLAVWGVARYYSRSLNVIDLWSIYGYGQTLWLPVTLLCIIPMEFVRWIMVALAFVVTGMFLIRNLHVLLTGITTNAPIPLPAPATKIVLFGALAAHAAFALLLKFLFFNYDLHVPATSP</sequence>
<comment type="subcellular location">
    <subcellularLocation>
        <location evidence="6">Golgi apparatus membrane</location>
        <topology evidence="6">Multi-pass membrane protein</topology>
    </subcellularLocation>
    <subcellularLocation>
        <location evidence="1">Membrane</location>
        <topology evidence="1">Multi-pass membrane protein</topology>
    </subcellularLocation>
</comment>
<evidence type="ECO:0000313" key="9">
    <source>
        <dbReference type="EMBL" id="KNE59903.1"/>
    </source>
</evidence>
<evidence type="ECO:0000256" key="4">
    <source>
        <dbReference type="ARBA" id="ARBA00022989"/>
    </source>
</evidence>
<name>A0A0L0SBG5_ALLM3</name>
<feature type="compositionally biased region" description="Polar residues" evidence="7">
    <location>
        <begin position="1"/>
        <end position="10"/>
    </location>
</feature>
<dbReference type="VEuPathDB" id="FungiDB:AMAG_05351"/>
<keyword evidence="3 6" id="KW-0812">Transmembrane</keyword>
<dbReference type="GO" id="GO:0000139">
    <property type="term" value="C:Golgi membrane"/>
    <property type="evidence" value="ECO:0007669"/>
    <property type="project" value="UniProtKB-SubCell"/>
</dbReference>
<evidence type="ECO:0000256" key="1">
    <source>
        <dbReference type="ARBA" id="ARBA00004141"/>
    </source>
</evidence>
<dbReference type="STRING" id="578462.A0A0L0SBG5"/>
<keyword evidence="4 6" id="KW-1133">Transmembrane helix</keyword>
<dbReference type="EMBL" id="GG745335">
    <property type="protein sequence ID" value="KNE59903.1"/>
    <property type="molecule type" value="Genomic_DNA"/>
</dbReference>
<feature type="transmembrane region" description="Helical" evidence="6">
    <location>
        <begin position="255"/>
        <end position="275"/>
    </location>
</feature>
<evidence type="ECO:0000256" key="5">
    <source>
        <dbReference type="ARBA" id="ARBA00023136"/>
    </source>
</evidence>
<dbReference type="InterPro" id="IPR039765">
    <property type="entry name" value="Yip5/YIPF1/YIPF2"/>
</dbReference>
<keyword evidence="10" id="KW-1185">Reference proteome</keyword>
<proteinExistence type="inferred from homology"/>
<dbReference type="Pfam" id="PF04893">
    <property type="entry name" value="Yip1"/>
    <property type="match status" value="1"/>
</dbReference>
<feature type="transmembrane region" description="Helical" evidence="6">
    <location>
        <begin position="185"/>
        <end position="209"/>
    </location>
</feature>
<dbReference type="Proteomes" id="UP000054350">
    <property type="component" value="Unassembled WGS sequence"/>
</dbReference>
<dbReference type="GO" id="GO:0031267">
    <property type="term" value="F:small GTPase binding"/>
    <property type="evidence" value="ECO:0007669"/>
    <property type="project" value="InterPro"/>
</dbReference>
<feature type="domain" description="Yip1" evidence="8">
    <location>
        <begin position="164"/>
        <end position="310"/>
    </location>
</feature>
<dbReference type="PANTHER" id="PTHR12822:SF2">
    <property type="entry name" value="PROTEIN YIPF"/>
    <property type="match status" value="1"/>
</dbReference>
<evidence type="ECO:0000259" key="8">
    <source>
        <dbReference type="Pfam" id="PF04893"/>
    </source>
</evidence>
<feature type="transmembrane region" description="Helical" evidence="6">
    <location>
        <begin position="322"/>
        <end position="342"/>
    </location>
</feature>
<protein>
    <recommendedName>
        <fullName evidence="6">Protein YIP</fullName>
    </recommendedName>
</protein>
<keyword evidence="5 6" id="KW-0472">Membrane</keyword>